<proteinExistence type="predicted"/>
<feature type="transmembrane region" description="Helical" evidence="1">
    <location>
        <begin position="76"/>
        <end position="94"/>
    </location>
</feature>
<dbReference type="InterPro" id="IPR021215">
    <property type="entry name" value="DUF2752"/>
</dbReference>
<gene>
    <name evidence="2" type="ORF">GCM10007384_36870</name>
</gene>
<dbReference type="EMBL" id="BMWS01000035">
    <property type="protein sequence ID" value="GGX32696.1"/>
    <property type="molecule type" value="Genomic_DNA"/>
</dbReference>
<reference evidence="2 3" key="1">
    <citation type="journal article" date="2014" name="Int. J. Syst. Evol. Microbiol.">
        <title>Complete genome sequence of Corynebacterium casei LMG S-19264T (=DSM 44701T), isolated from a smear-ripened cheese.</title>
        <authorList>
            <consortium name="US DOE Joint Genome Institute (JGI-PGF)"/>
            <person name="Walter F."/>
            <person name="Albersmeier A."/>
            <person name="Kalinowski J."/>
            <person name="Ruckert C."/>
        </authorList>
    </citation>
    <scope>NUCLEOTIDE SEQUENCE [LARGE SCALE GENOMIC DNA]</scope>
    <source>
        <strain evidence="2 3">KCTC 12285</strain>
    </source>
</reference>
<accession>A0A918N5W5</accession>
<keyword evidence="1" id="KW-0812">Transmembrane</keyword>
<dbReference type="Proteomes" id="UP000601108">
    <property type="component" value="Unassembled WGS sequence"/>
</dbReference>
<keyword evidence="3" id="KW-1185">Reference proteome</keyword>
<evidence type="ECO:0000313" key="3">
    <source>
        <dbReference type="Proteomes" id="UP000601108"/>
    </source>
</evidence>
<evidence type="ECO:0008006" key="4">
    <source>
        <dbReference type="Google" id="ProtNLM"/>
    </source>
</evidence>
<evidence type="ECO:0000313" key="2">
    <source>
        <dbReference type="EMBL" id="GGX32696.1"/>
    </source>
</evidence>
<dbReference type="RefSeq" id="WP_051316824.1">
    <property type="nucleotide sequence ID" value="NZ_BMWS01000035.1"/>
</dbReference>
<name>A0A918N5W5_9FLAO</name>
<evidence type="ECO:0000256" key="1">
    <source>
        <dbReference type="SAM" id="Phobius"/>
    </source>
</evidence>
<keyword evidence="1" id="KW-0472">Membrane</keyword>
<feature type="transmembrane region" description="Helical" evidence="1">
    <location>
        <begin position="46"/>
        <end position="64"/>
    </location>
</feature>
<keyword evidence="1" id="KW-1133">Transmembrane helix</keyword>
<dbReference type="Pfam" id="PF10825">
    <property type="entry name" value="DUF2752"/>
    <property type="match status" value="1"/>
</dbReference>
<dbReference type="AlphaFoldDB" id="A0A918N5W5"/>
<organism evidence="2 3">
    <name type="scientific">Aquimarina muelleri</name>
    <dbReference type="NCBI Taxonomy" id="279356"/>
    <lineage>
        <taxon>Bacteria</taxon>
        <taxon>Pseudomonadati</taxon>
        <taxon>Bacteroidota</taxon>
        <taxon>Flavobacteriia</taxon>
        <taxon>Flavobacteriales</taxon>
        <taxon>Flavobacteriaceae</taxon>
        <taxon>Aquimarina</taxon>
    </lineage>
</organism>
<protein>
    <recommendedName>
        <fullName evidence="4">DUF2752 domain-containing protein</fullName>
    </recommendedName>
</protein>
<sequence>MEILINQLESSTLKCPGKELIGLNCLGCGLQRSFILLLKGNLIDSFLMYPALIPIIIMFVYLIVHLFLNFKKGAKTLQYFYLLNTILIIANYIIKF</sequence>
<comment type="caution">
    <text evidence="2">The sequence shown here is derived from an EMBL/GenBank/DDBJ whole genome shotgun (WGS) entry which is preliminary data.</text>
</comment>